<protein>
    <recommendedName>
        <fullName evidence="2">Outer membrane protein beta-barrel domain-containing protein</fullName>
    </recommendedName>
</protein>
<dbReference type="RefSeq" id="WP_157051645.1">
    <property type="nucleotide sequence ID" value="NZ_BMDY01000004.1"/>
</dbReference>
<gene>
    <name evidence="3" type="ORF">GCM10007414_09780</name>
</gene>
<evidence type="ECO:0000313" key="3">
    <source>
        <dbReference type="EMBL" id="GGA98801.1"/>
    </source>
</evidence>
<proteinExistence type="predicted"/>
<reference evidence="4" key="1">
    <citation type="journal article" date="2019" name="Int. J. Syst. Evol. Microbiol.">
        <title>The Global Catalogue of Microorganisms (GCM) 10K type strain sequencing project: providing services to taxonomists for standard genome sequencing and annotation.</title>
        <authorList>
            <consortium name="The Broad Institute Genomics Platform"/>
            <consortium name="The Broad Institute Genome Sequencing Center for Infectious Disease"/>
            <person name="Wu L."/>
            <person name="Ma J."/>
        </authorList>
    </citation>
    <scope>NUCLEOTIDE SEQUENCE [LARGE SCALE GENOMIC DNA]</scope>
    <source>
        <strain evidence="4">CGMCC 1.10131</strain>
    </source>
</reference>
<dbReference type="InterPro" id="IPR011250">
    <property type="entry name" value="OMP/PagP_B-barrel"/>
</dbReference>
<accession>A0ABQ1HZW5</accession>
<dbReference type="InterPro" id="IPR027385">
    <property type="entry name" value="Beta-barrel_OMP"/>
</dbReference>
<name>A0ABQ1HZW5_9ALTE</name>
<evidence type="ECO:0000256" key="1">
    <source>
        <dbReference type="ARBA" id="ARBA00022729"/>
    </source>
</evidence>
<dbReference type="SUPFAM" id="SSF56925">
    <property type="entry name" value="OMPA-like"/>
    <property type="match status" value="1"/>
</dbReference>
<organism evidence="3 4">
    <name type="scientific">Agarivorans gilvus</name>
    <dbReference type="NCBI Taxonomy" id="680279"/>
    <lineage>
        <taxon>Bacteria</taxon>
        <taxon>Pseudomonadati</taxon>
        <taxon>Pseudomonadota</taxon>
        <taxon>Gammaproteobacteria</taxon>
        <taxon>Alteromonadales</taxon>
        <taxon>Alteromonadaceae</taxon>
        <taxon>Agarivorans</taxon>
    </lineage>
</organism>
<comment type="caution">
    <text evidence="3">The sequence shown here is derived from an EMBL/GenBank/DDBJ whole genome shotgun (WGS) entry which is preliminary data.</text>
</comment>
<sequence length="172" mass="18558">MIAIRPLSKTILVLLFFMPVSIAHSSIYGGISALYTNAEYSHSSTSDSVQGHPIILQGQVGFFFNDYVAVEGRYGTSIKRSGGLIAEDLFSAFVKGNLPITNQVALYALTGYSSAKLDQQQAGSSSEGGISFGLGAHYAFGKQTAVTIEYVNYFSDDTAKLGGFNLSYQYRF</sequence>
<feature type="domain" description="Outer membrane protein beta-barrel" evidence="2">
    <location>
        <begin position="12"/>
        <end position="172"/>
    </location>
</feature>
<dbReference type="Pfam" id="PF13505">
    <property type="entry name" value="OMP_b-brl"/>
    <property type="match status" value="1"/>
</dbReference>
<keyword evidence="4" id="KW-1185">Reference proteome</keyword>
<dbReference type="EMBL" id="BMDY01000004">
    <property type="protein sequence ID" value="GGA98801.1"/>
    <property type="molecule type" value="Genomic_DNA"/>
</dbReference>
<evidence type="ECO:0000313" key="4">
    <source>
        <dbReference type="Proteomes" id="UP000651977"/>
    </source>
</evidence>
<keyword evidence="1" id="KW-0732">Signal</keyword>
<dbReference type="Gene3D" id="2.40.160.20">
    <property type="match status" value="1"/>
</dbReference>
<evidence type="ECO:0000259" key="2">
    <source>
        <dbReference type="Pfam" id="PF13505"/>
    </source>
</evidence>
<dbReference type="Proteomes" id="UP000651977">
    <property type="component" value="Unassembled WGS sequence"/>
</dbReference>